<proteinExistence type="predicted"/>
<name>A0A239NQT1_9ACTN</name>
<evidence type="ECO:0000313" key="2">
    <source>
        <dbReference type="Proteomes" id="UP000198282"/>
    </source>
</evidence>
<dbReference type="EMBL" id="FZOD01000066">
    <property type="protein sequence ID" value="SNT57237.1"/>
    <property type="molecule type" value="Genomic_DNA"/>
</dbReference>
<dbReference type="Proteomes" id="UP000198282">
    <property type="component" value="Unassembled WGS sequence"/>
</dbReference>
<gene>
    <name evidence="1" type="ORF">SAMN05216276_106620</name>
</gene>
<keyword evidence="2" id="KW-1185">Reference proteome</keyword>
<organism evidence="1 2">
    <name type="scientific">Streptosporangium subroseum</name>
    <dbReference type="NCBI Taxonomy" id="106412"/>
    <lineage>
        <taxon>Bacteria</taxon>
        <taxon>Bacillati</taxon>
        <taxon>Actinomycetota</taxon>
        <taxon>Actinomycetes</taxon>
        <taxon>Streptosporangiales</taxon>
        <taxon>Streptosporangiaceae</taxon>
        <taxon>Streptosporangium</taxon>
    </lineage>
</organism>
<sequence>MIGVSDCLSPHVAMPQRDHMRLVWREPYQGVTRLRVITWTCRCRATLYELCQTGGQAFIRRTLQLDGDRQVHETYRWPIQEAGDVWRALLSGEAR</sequence>
<evidence type="ECO:0000313" key="1">
    <source>
        <dbReference type="EMBL" id="SNT57237.1"/>
    </source>
</evidence>
<dbReference type="AlphaFoldDB" id="A0A239NQT1"/>
<protein>
    <submittedName>
        <fullName evidence="1">Uncharacterized protein</fullName>
    </submittedName>
</protein>
<reference evidence="1 2" key="1">
    <citation type="submission" date="2017-06" db="EMBL/GenBank/DDBJ databases">
        <authorList>
            <person name="Kim H.J."/>
            <person name="Triplett B.A."/>
        </authorList>
    </citation>
    <scope>NUCLEOTIDE SEQUENCE [LARGE SCALE GENOMIC DNA]</scope>
    <source>
        <strain evidence="1 2">CGMCC 4.2132</strain>
    </source>
</reference>
<accession>A0A239NQT1</accession>